<keyword evidence="1" id="KW-1133">Transmembrane helix</keyword>
<comment type="caution">
    <text evidence="3">The sequence shown here is derived from an EMBL/GenBank/DDBJ whole genome shotgun (WGS) entry which is preliminary data.</text>
</comment>
<organism evidence="3 4">
    <name type="scientific">Didymodactylos carnosus</name>
    <dbReference type="NCBI Taxonomy" id="1234261"/>
    <lineage>
        <taxon>Eukaryota</taxon>
        <taxon>Metazoa</taxon>
        <taxon>Spiralia</taxon>
        <taxon>Gnathifera</taxon>
        <taxon>Rotifera</taxon>
        <taxon>Eurotatoria</taxon>
        <taxon>Bdelloidea</taxon>
        <taxon>Philodinida</taxon>
        <taxon>Philodinidae</taxon>
        <taxon>Didymodactylos</taxon>
    </lineage>
</organism>
<sequence>MYDNLGIHWASCVPAFLALVSAITLYNLISRVTCGGKSYHIDRFINAASFVADVFEDLQLQKIFRYPAAEAVDDQTHLENRSTTNIIVIDTDKQKIYKTSSPYKISESATELRITDR</sequence>
<evidence type="ECO:0000256" key="1">
    <source>
        <dbReference type="SAM" id="Phobius"/>
    </source>
</evidence>
<accession>A0A8S2JV48</accession>
<dbReference type="Proteomes" id="UP000677228">
    <property type="component" value="Unassembled WGS sequence"/>
</dbReference>
<dbReference type="Proteomes" id="UP000682733">
    <property type="component" value="Unassembled WGS sequence"/>
</dbReference>
<dbReference type="AlphaFoldDB" id="A0A8S2JV48"/>
<evidence type="ECO:0000313" key="2">
    <source>
        <dbReference type="EMBL" id="CAF1061510.1"/>
    </source>
</evidence>
<evidence type="ECO:0000313" key="3">
    <source>
        <dbReference type="EMBL" id="CAF3827017.1"/>
    </source>
</evidence>
<reference evidence="3" key="1">
    <citation type="submission" date="2021-02" db="EMBL/GenBank/DDBJ databases">
        <authorList>
            <person name="Nowell W R."/>
        </authorList>
    </citation>
    <scope>NUCLEOTIDE SEQUENCE</scope>
</reference>
<gene>
    <name evidence="2" type="ORF">OVA965_LOCUS17440</name>
    <name evidence="3" type="ORF">TMI583_LOCUS17451</name>
</gene>
<keyword evidence="1" id="KW-0812">Transmembrane</keyword>
<name>A0A8S2JV48_9BILA</name>
<feature type="transmembrane region" description="Helical" evidence="1">
    <location>
        <begin position="6"/>
        <end position="29"/>
    </location>
</feature>
<dbReference type="EMBL" id="CAJOBA010008379">
    <property type="protein sequence ID" value="CAF3827017.1"/>
    <property type="molecule type" value="Genomic_DNA"/>
</dbReference>
<keyword evidence="1" id="KW-0472">Membrane</keyword>
<dbReference type="EMBL" id="CAJNOK010008364">
    <property type="protein sequence ID" value="CAF1061510.1"/>
    <property type="molecule type" value="Genomic_DNA"/>
</dbReference>
<protein>
    <submittedName>
        <fullName evidence="3">Uncharacterized protein</fullName>
    </submittedName>
</protein>
<proteinExistence type="predicted"/>
<evidence type="ECO:0000313" key="4">
    <source>
        <dbReference type="Proteomes" id="UP000682733"/>
    </source>
</evidence>